<keyword evidence="1" id="KW-0812">Transmembrane</keyword>
<feature type="domain" description="Sigma factor regulator C-terminal" evidence="2">
    <location>
        <begin position="178"/>
        <end position="328"/>
    </location>
</feature>
<dbReference type="Pfam" id="PF13800">
    <property type="entry name" value="Sigma_reg_N"/>
    <property type="match status" value="1"/>
</dbReference>
<reference evidence="4 5" key="1">
    <citation type="submission" date="2016-03" db="EMBL/GenBank/DDBJ databases">
        <title>Draft genome sequence of Paenibacillus antarcticus CECT 5836.</title>
        <authorList>
            <person name="Shin S.-K."/>
            <person name="Yi H."/>
        </authorList>
    </citation>
    <scope>NUCLEOTIDE SEQUENCE [LARGE SCALE GENOMIC DNA]</scope>
    <source>
        <strain evidence="4 5">CECT 5836</strain>
    </source>
</reference>
<keyword evidence="1" id="KW-0472">Membrane</keyword>
<evidence type="ECO:0000259" key="2">
    <source>
        <dbReference type="Pfam" id="PF13791"/>
    </source>
</evidence>
<feature type="transmembrane region" description="Helical" evidence="1">
    <location>
        <begin position="25"/>
        <end position="46"/>
    </location>
</feature>
<protein>
    <recommendedName>
        <fullName evidence="6">Sigma factor regulator C-terminal domain-containing protein</fullName>
    </recommendedName>
</protein>
<evidence type="ECO:0000259" key="3">
    <source>
        <dbReference type="Pfam" id="PF13800"/>
    </source>
</evidence>
<dbReference type="EMBL" id="LVJI01000027">
    <property type="protein sequence ID" value="OAB43572.1"/>
    <property type="molecule type" value="Genomic_DNA"/>
</dbReference>
<comment type="caution">
    <text evidence="4">The sequence shown here is derived from an EMBL/GenBank/DDBJ whole genome shotgun (WGS) entry which is preliminary data.</text>
</comment>
<feature type="domain" description="Sigma factor regulator N-terminal" evidence="3">
    <location>
        <begin position="15"/>
        <end position="102"/>
    </location>
</feature>
<dbReference type="InterPro" id="IPR029101">
    <property type="entry name" value="Sigma_reg_N"/>
</dbReference>
<keyword evidence="5" id="KW-1185">Reference proteome</keyword>
<name>A0A168LLV6_9BACL</name>
<dbReference type="RefSeq" id="WP_068651554.1">
    <property type="nucleotide sequence ID" value="NZ_CP043611.1"/>
</dbReference>
<dbReference type="Pfam" id="PF13791">
    <property type="entry name" value="Sigma_reg_C"/>
    <property type="match status" value="1"/>
</dbReference>
<organism evidence="4 5">
    <name type="scientific">Paenibacillus antarcticus</name>
    <dbReference type="NCBI Taxonomy" id="253703"/>
    <lineage>
        <taxon>Bacteria</taxon>
        <taxon>Bacillati</taxon>
        <taxon>Bacillota</taxon>
        <taxon>Bacilli</taxon>
        <taxon>Bacillales</taxon>
        <taxon>Paenibacillaceae</taxon>
        <taxon>Paenibacillus</taxon>
    </lineage>
</organism>
<evidence type="ECO:0000313" key="4">
    <source>
        <dbReference type="EMBL" id="OAB43572.1"/>
    </source>
</evidence>
<dbReference type="OrthoDB" id="1730160at2"/>
<evidence type="ECO:0000313" key="5">
    <source>
        <dbReference type="Proteomes" id="UP000077355"/>
    </source>
</evidence>
<accession>A0A168LLV6</accession>
<evidence type="ECO:0000256" key="1">
    <source>
        <dbReference type="SAM" id="Phobius"/>
    </source>
</evidence>
<dbReference type="InterPro" id="IPR025672">
    <property type="entry name" value="Sigma_reg_C_dom"/>
</dbReference>
<dbReference type="Proteomes" id="UP000077355">
    <property type="component" value="Unassembled WGS sequence"/>
</dbReference>
<keyword evidence="1" id="KW-1133">Transmembrane helix</keyword>
<dbReference type="AlphaFoldDB" id="A0A168LLV6"/>
<evidence type="ECO:0008006" key="6">
    <source>
        <dbReference type="Google" id="ProtNLM"/>
    </source>
</evidence>
<proteinExistence type="predicted"/>
<gene>
    <name evidence="4" type="ORF">PBAT_18120</name>
</gene>
<sequence>MTAPWEEPDHKNLSNLIKKAKRKTFIRNIIISLIVTVVVLFGGFLLNIQLISSSSSQESKDEYALKNISGPNQYISGITGQDGFLSGTTEYNIYKVVEGVPIPWRTKKTVYNVFPFLPFANIGGSVNGLSLSLPDPDMIREGYEYTRSYNGLTGQRLMNFYIPDVNYNGKVLNDLSALEQMDQDKLVEMAISFDKPYSLAEVRKMIPPELTQVWYWVDTYDNRKFYDPYKDGNGNISFANPLFESWVFGFGIHLDGPQMNEKDFIASLEQGLEGKYEYEFNRIYNYLRGDKAKPSESDIRLLGVVLTGNAKELQILKGQPYVRGAVLGAIVDKY</sequence>